<dbReference type="Gene3D" id="3.90.226.10">
    <property type="entry name" value="2-enoyl-CoA Hydratase, Chain A, domain 1"/>
    <property type="match status" value="1"/>
</dbReference>
<name>A0A1T4MCH8_9FUSO</name>
<dbReference type="SUPFAM" id="SSF52096">
    <property type="entry name" value="ClpP/crotonase"/>
    <property type="match status" value="1"/>
</dbReference>
<proteinExistence type="predicted"/>
<gene>
    <name evidence="1" type="ORF">SAMN02745174_01161</name>
</gene>
<reference evidence="1 2" key="1">
    <citation type="submission" date="2017-02" db="EMBL/GenBank/DDBJ databases">
        <authorList>
            <person name="Peterson S.W."/>
        </authorList>
    </citation>
    <scope>NUCLEOTIDE SEQUENCE [LARGE SCALE GENOMIC DNA]</scope>
    <source>
        <strain evidence="1 2">ATCC 700028</strain>
    </source>
</reference>
<dbReference type="STRING" id="180163.SAMN02745174_01161"/>
<dbReference type="EMBL" id="FUWX01000008">
    <property type="protein sequence ID" value="SJZ64739.1"/>
    <property type="molecule type" value="Genomic_DNA"/>
</dbReference>
<evidence type="ECO:0000313" key="2">
    <source>
        <dbReference type="Proteomes" id="UP000191153"/>
    </source>
</evidence>
<dbReference type="OrthoDB" id="8581915at2"/>
<dbReference type="RefSeq" id="WP_078693658.1">
    <property type="nucleotide sequence ID" value="NZ_FUWX01000008.1"/>
</dbReference>
<accession>A0A1T4MCH8</accession>
<sequence length="229" mass="26720">MKKIISITILIIILFLAFQFFNNKKENYPETKVYISNNLIIYDGNLTPEANEMVKKLYNKNIIGLGLNCPGGEINLGMDLGEWVYDNSLDIYIKNYAFSSAANYVFPAGKNIFLYKNSMVGWHGGATQKNTNLSDIILEKIFMRNYIKKARIREKKYFEKIHIKQEITTYGQKSQFQKFEKDYVGWTYSLNMMKYFGIKNIILIDNIWNPPMEFHGKKIFSIDSLDSCD</sequence>
<protein>
    <submittedName>
        <fullName evidence="1">Uncharacterized protein</fullName>
    </submittedName>
</protein>
<dbReference type="AlphaFoldDB" id="A0A1T4MCH8"/>
<keyword evidence="2" id="KW-1185">Reference proteome</keyword>
<dbReference type="Proteomes" id="UP000191153">
    <property type="component" value="Unassembled WGS sequence"/>
</dbReference>
<evidence type="ECO:0000313" key="1">
    <source>
        <dbReference type="EMBL" id="SJZ64739.1"/>
    </source>
</evidence>
<dbReference type="InterPro" id="IPR029045">
    <property type="entry name" value="ClpP/crotonase-like_dom_sf"/>
</dbReference>
<organism evidence="1 2">
    <name type="scientific">Cetobacterium ceti</name>
    <dbReference type="NCBI Taxonomy" id="180163"/>
    <lineage>
        <taxon>Bacteria</taxon>
        <taxon>Fusobacteriati</taxon>
        <taxon>Fusobacteriota</taxon>
        <taxon>Fusobacteriia</taxon>
        <taxon>Fusobacteriales</taxon>
        <taxon>Fusobacteriaceae</taxon>
        <taxon>Cetobacterium</taxon>
    </lineage>
</organism>